<gene>
    <name evidence="1" type="ORF">DVA86_08935</name>
</gene>
<dbReference type="Proteomes" id="UP000254425">
    <property type="component" value="Chromosome"/>
</dbReference>
<evidence type="ECO:0000313" key="1">
    <source>
        <dbReference type="EMBL" id="AXK32751.1"/>
    </source>
</evidence>
<keyword evidence="2" id="KW-1185">Reference proteome</keyword>
<name>A0A345XM85_9ACTN</name>
<accession>A0A345XM85</accession>
<sequence>MRRTAVCAGPPYAQGRRMRRAAAANAPPVRRGPVPASRICVEQEKPLAMTGVSGSVRVADRGEQGLLAAVPC</sequence>
<dbReference type="KEGG" id="sarm:DVA86_08935"/>
<dbReference type="AlphaFoldDB" id="A0A345XM85"/>
<proteinExistence type="predicted"/>
<protein>
    <submittedName>
        <fullName evidence="1">Uncharacterized protein</fullName>
    </submittedName>
</protein>
<reference evidence="1 2" key="1">
    <citation type="submission" date="2018-07" db="EMBL/GenBank/DDBJ databases">
        <title>Draft genome of the type strain Streptomyces armeniacus ATCC 15676.</title>
        <authorList>
            <person name="Labana P."/>
            <person name="Gosse J.T."/>
            <person name="Boddy C.N."/>
        </authorList>
    </citation>
    <scope>NUCLEOTIDE SEQUENCE [LARGE SCALE GENOMIC DNA]</scope>
    <source>
        <strain evidence="1 2">ATCC 15676</strain>
    </source>
</reference>
<organism evidence="1 2">
    <name type="scientific">Streptomyces armeniacus</name>
    <dbReference type="NCBI Taxonomy" id="83291"/>
    <lineage>
        <taxon>Bacteria</taxon>
        <taxon>Bacillati</taxon>
        <taxon>Actinomycetota</taxon>
        <taxon>Actinomycetes</taxon>
        <taxon>Kitasatosporales</taxon>
        <taxon>Streptomycetaceae</taxon>
        <taxon>Streptomyces</taxon>
    </lineage>
</organism>
<dbReference type="EMBL" id="CP031320">
    <property type="protein sequence ID" value="AXK32751.1"/>
    <property type="molecule type" value="Genomic_DNA"/>
</dbReference>
<evidence type="ECO:0000313" key="2">
    <source>
        <dbReference type="Proteomes" id="UP000254425"/>
    </source>
</evidence>